<gene>
    <name evidence="1" type="ORF">EDE15_0080</name>
</gene>
<dbReference type="OrthoDB" id="262740at2"/>
<sequence length="378" mass="40432">MGSPLYLTLLAGPVEALPVPKPVIDALVSVEITESATGRSGFQLTFTLGNNSILQTIFLLAADAPIPVLRVVLVATFGGLPQVIMDGVIEHQEVVPDAMTGSAKLVVSGQDLSSIMDLIDLTGLLYPGMSPDIQVLTILGRYAAFGIVPEVIPILIPDIPVPTEEIPVQDGTDLNYIKQLAQEAGYVFYVAPGPLPGMSQAYWGPQLRFGIPQPALNVNMDSWTNVESLNFRYQPRNPVTPMFYIQDSTTNLPIPILVPSVTPFNPPLGLVVPTPQTIEPLPDAANLSPGAALMRGIARSVETADVVTGNGTLDVLRYGQILRARSLIGVRGAGPAFDGMHFVDSTTHSLKPGEYKQSFVLKRNALISNVPLVPNLPF</sequence>
<comment type="caution">
    <text evidence="1">The sequence shown here is derived from an EMBL/GenBank/DDBJ whole genome shotgun (WGS) entry which is preliminary data.</text>
</comment>
<dbReference type="Proteomes" id="UP000269669">
    <property type="component" value="Unassembled WGS sequence"/>
</dbReference>
<name>A0A428MCS3_9BACT</name>
<evidence type="ECO:0008006" key="3">
    <source>
        <dbReference type="Google" id="ProtNLM"/>
    </source>
</evidence>
<organism evidence="1 2">
    <name type="scientific">Edaphobacter aggregans</name>
    <dbReference type="NCBI Taxonomy" id="570835"/>
    <lineage>
        <taxon>Bacteria</taxon>
        <taxon>Pseudomonadati</taxon>
        <taxon>Acidobacteriota</taxon>
        <taxon>Terriglobia</taxon>
        <taxon>Terriglobales</taxon>
        <taxon>Acidobacteriaceae</taxon>
        <taxon>Edaphobacter</taxon>
    </lineage>
</organism>
<proteinExistence type="predicted"/>
<reference evidence="1 2" key="1">
    <citation type="submission" date="2018-12" db="EMBL/GenBank/DDBJ databases">
        <title>Sequencing of bacterial isolates from soil warming experiment in Harvard Forest, Massachusetts, USA.</title>
        <authorList>
            <person name="Deangelis K."/>
        </authorList>
    </citation>
    <scope>NUCLEOTIDE SEQUENCE [LARGE SCALE GENOMIC DNA]</scope>
    <source>
        <strain evidence="1 2">EB153</strain>
    </source>
</reference>
<evidence type="ECO:0000313" key="1">
    <source>
        <dbReference type="EMBL" id="RSL14627.1"/>
    </source>
</evidence>
<keyword evidence="2" id="KW-1185">Reference proteome</keyword>
<accession>A0A428MCS3</accession>
<evidence type="ECO:0000313" key="2">
    <source>
        <dbReference type="Proteomes" id="UP000269669"/>
    </source>
</evidence>
<dbReference type="RefSeq" id="WP_125483466.1">
    <property type="nucleotide sequence ID" value="NZ_RSDW01000001.1"/>
</dbReference>
<dbReference type="AlphaFoldDB" id="A0A428MCS3"/>
<protein>
    <recommendedName>
        <fullName evidence="3">Phage protein D</fullName>
    </recommendedName>
</protein>
<dbReference type="EMBL" id="RSDW01000001">
    <property type="protein sequence ID" value="RSL14627.1"/>
    <property type="molecule type" value="Genomic_DNA"/>
</dbReference>